<feature type="DNA-binding region" description="H-T-H motif" evidence="2">
    <location>
        <begin position="36"/>
        <end position="55"/>
    </location>
</feature>
<dbReference type="PROSITE" id="PS50977">
    <property type="entry name" value="HTH_TETR_2"/>
    <property type="match status" value="1"/>
</dbReference>
<dbReference type="RefSeq" id="WP_218590582.1">
    <property type="nucleotide sequence ID" value="NZ_JADQDE010000127.1"/>
</dbReference>
<dbReference type="Proteomes" id="UP000694300">
    <property type="component" value="Unassembled WGS sequence"/>
</dbReference>
<sequence length="211" mass="21982">MVHPSPRIAARQADARRRILEAARLVVAEHGFAAAQVAVVASVADVATGTIYRHFPSKASLFSEVLRVVCVRELEVVRAVTGEAGRSATDRIGDAVTTFVDRALRGDGLAYAVIAEPMDPDVDQVRLEARAGLAQAFAGLIREGVESGELPDQDAGIRGAAIVGAFLEGLVAPLAGRTSRAPDRDAISGEIARFCRAAVAGPPPPSGQEPA</sequence>
<evidence type="ECO:0000256" key="1">
    <source>
        <dbReference type="ARBA" id="ARBA00023125"/>
    </source>
</evidence>
<keyword evidence="1 2" id="KW-0238">DNA-binding</keyword>
<evidence type="ECO:0000256" key="2">
    <source>
        <dbReference type="PROSITE-ProRule" id="PRU00335"/>
    </source>
</evidence>
<evidence type="ECO:0000313" key="5">
    <source>
        <dbReference type="Proteomes" id="UP000694300"/>
    </source>
</evidence>
<dbReference type="EMBL" id="JADQDF010000001">
    <property type="protein sequence ID" value="MBW0126731.1"/>
    <property type="molecule type" value="Genomic_DNA"/>
</dbReference>
<dbReference type="InterPro" id="IPR050109">
    <property type="entry name" value="HTH-type_TetR-like_transc_reg"/>
</dbReference>
<dbReference type="Pfam" id="PF00440">
    <property type="entry name" value="TetR_N"/>
    <property type="match status" value="1"/>
</dbReference>
<keyword evidence="5" id="KW-1185">Reference proteome</keyword>
<feature type="domain" description="HTH tetR-type" evidence="3">
    <location>
        <begin position="13"/>
        <end position="73"/>
    </location>
</feature>
<dbReference type="PANTHER" id="PTHR30055:SF226">
    <property type="entry name" value="HTH-TYPE TRANSCRIPTIONAL REGULATOR PKSA"/>
    <property type="match status" value="1"/>
</dbReference>
<gene>
    <name evidence="4" type="ORF">I4I82_03425</name>
</gene>
<name>A0ABS6U421_9PSEU</name>
<dbReference type="PANTHER" id="PTHR30055">
    <property type="entry name" value="HTH-TYPE TRANSCRIPTIONAL REGULATOR RUTR"/>
    <property type="match status" value="1"/>
</dbReference>
<comment type="caution">
    <text evidence="4">The sequence shown here is derived from an EMBL/GenBank/DDBJ whole genome shotgun (WGS) entry which is preliminary data.</text>
</comment>
<accession>A0ABS6U421</accession>
<evidence type="ECO:0000259" key="3">
    <source>
        <dbReference type="PROSITE" id="PS50977"/>
    </source>
</evidence>
<reference evidence="4 5" key="1">
    <citation type="submission" date="2020-11" db="EMBL/GenBank/DDBJ databases">
        <title>Pseudonocardia abyssalis sp. nov. and Pseudonocardia oceani sp. nov., description and phylogenomic analysis of two novel actinomycetes isolated from the deep Southern Ocean.</title>
        <authorList>
            <person name="Parra J."/>
        </authorList>
    </citation>
    <scope>NUCLEOTIDE SEQUENCE [LARGE SCALE GENOMIC DNA]</scope>
    <source>
        <strain evidence="5">KRD185</strain>
    </source>
</reference>
<organism evidence="4 5">
    <name type="scientific">Pseudonocardia oceani</name>
    <dbReference type="NCBI Taxonomy" id="2792013"/>
    <lineage>
        <taxon>Bacteria</taxon>
        <taxon>Bacillati</taxon>
        <taxon>Actinomycetota</taxon>
        <taxon>Actinomycetes</taxon>
        <taxon>Pseudonocardiales</taxon>
        <taxon>Pseudonocardiaceae</taxon>
        <taxon>Pseudonocardia</taxon>
    </lineage>
</organism>
<protein>
    <submittedName>
        <fullName evidence="4">TetR/AcrR family transcriptional regulator</fullName>
    </submittedName>
</protein>
<proteinExistence type="predicted"/>
<evidence type="ECO:0000313" key="4">
    <source>
        <dbReference type="EMBL" id="MBW0126731.1"/>
    </source>
</evidence>
<dbReference type="InterPro" id="IPR001647">
    <property type="entry name" value="HTH_TetR"/>
</dbReference>